<dbReference type="EMBL" id="CP066007">
    <property type="protein sequence ID" value="QQB46313.1"/>
    <property type="molecule type" value="Genomic_DNA"/>
</dbReference>
<feature type="region of interest" description="Disordered" evidence="1">
    <location>
        <begin position="89"/>
        <end position="164"/>
    </location>
</feature>
<evidence type="ECO:0000256" key="1">
    <source>
        <dbReference type="SAM" id="MobiDB-lite"/>
    </source>
</evidence>
<dbReference type="Proteomes" id="UP000617681">
    <property type="component" value="Chromosome"/>
</dbReference>
<feature type="compositionally biased region" description="Basic and acidic residues" evidence="1">
    <location>
        <begin position="132"/>
        <end position="144"/>
    </location>
</feature>
<evidence type="ECO:0000313" key="3">
    <source>
        <dbReference type="EMBL" id="QRP71219.1"/>
    </source>
</evidence>
<organism evidence="2 4">
    <name type="scientific">Corynebacterium glucuronolyticum</name>
    <dbReference type="NCBI Taxonomy" id="39791"/>
    <lineage>
        <taxon>Bacteria</taxon>
        <taxon>Bacillati</taxon>
        <taxon>Actinomycetota</taxon>
        <taxon>Actinomycetes</taxon>
        <taxon>Mycobacteriales</taxon>
        <taxon>Corynebacteriaceae</taxon>
        <taxon>Corynebacterium</taxon>
    </lineage>
</organism>
<dbReference type="OrthoDB" id="3216194at2"/>
<evidence type="ECO:0000313" key="2">
    <source>
        <dbReference type="EMBL" id="QQB46313.1"/>
    </source>
</evidence>
<accession>A0A7T4EFC0</accession>
<protein>
    <submittedName>
        <fullName evidence="2">DUF3499 domain-containing protein</fullName>
    </submittedName>
</protein>
<sequence>MNTFRRCCRPGCGRPAVATLSYAYSESTAYLGPLAPTPNPHMWDLCEKHAESIRPPVGWELLKYEDLGFDYEEDDDLTALAEAVREAGRTNTGLVDHSVGKHRKQEDDDHFRHPSKHNLTFAAPENTPPTVVREKPTSGPPERRQAKKGPTRRGHLRVVPDATD</sequence>
<reference evidence="2 4" key="1">
    <citation type="submission" date="2020-12" db="EMBL/GenBank/DDBJ databases">
        <title>FDA dAtabase for Regulatory Grade micrObial Sequences (FDA-ARGOS): Supporting development and validation of Infectious Disease Dx tests.</title>
        <authorList>
            <person name="Sproer C."/>
            <person name="Gronow S."/>
            <person name="Severitt S."/>
            <person name="Schroder I."/>
            <person name="Tallon L."/>
            <person name="Sadzewicz L."/>
            <person name="Zhao X."/>
            <person name="Boylan J."/>
            <person name="Ott S."/>
            <person name="Bowen H."/>
            <person name="Vavikolanu K."/>
            <person name="Mehta A."/>
            <person name="Aluvathingal J."/>
            <person name="Nadendla S."/>
            <person name="Lowell S."/>
            <person name="Myers T."/>
            <person name="Yan Y."/>
            <person name="Sichtig H."/>
        </authorList>
    </citation>
    <scope>NUCLEOTIDE SEQUENCE [LARGE SCALE GENOMIC DNA]</scope>
    <source>
        <strain evidence="2 4">FDAARGOS_1053</strain>
        <strain evidence="3">FDAARGOS_1191</strain>
    </source>
</reference>
<dbReference type="InterPro" id="IPR021888">
    <property type="entry name" value="DUF3499"/>
</dbReference>
<gene>
    <name evidence="2" type="ORF">I6I10_12905</name>
    <name evidence="3" type="ORF">I6J21_03455</name>
</gene>
<name>A0A7T4EFC0_9CORY</name>
<dbReference type="Proteomes" id="UP000596145">
    <property type="component" value="Chromosome"/>
</dbReference>
<dbReference type="AlphaFoldDB" id="A0A7T4EFC0"/>
<dbReference type="Pfam" id="PF12005">
    <property type="entry name" value="DUF3499"/>
    <property type="match status" value="1"/>
</dbReference>
<proteinExistence type="predicted"/>
<dbReference type="GeneID" id="92759397"/>
<dbReference type="RefSeq" id="WP_081446527.1">
    <property type="nucleotide sequence ID" value="NZ_CP066007.1"/>
</dbReference>
<dbReference type="EMBL" id="CP069534">
    <property type="protein sequence ID" value="QRP71219.1"/>
    <property type="molecule type" value="Genomic_DNA"/>
</dbReference>
<feature type="compositionally biased region" description="Basic residues" evidence="1">
    <location>
        <begin position="145"/>
        <end position="156"/>
    </location>
</feature>
<evidence type="ECO:0000313" key="4">
    <source>
        <dbReference type="Proteomes" id="UP000596145"/>
    </source>
</evidence>